<dbReference type="PANTHER" id="PTHR31157">
    <property type="entry name" value="SCP DOMAIN-CONTAINING PROTEIN"/>
    <property type="match status" value="1"/>
</dbReference>
<dbReference type="CDD" id="cd05379">
    <property type="entry name" value="CAP_bacterial"/>
    <property type="match status" value="1"/>
</dbReference>
<evidence type="ECO:0000313" key="5">
    <source>
        <dbReference type="Proteomes" id="UP001139031"/>
    </source>
</evidence>
<dbReference type="InterPro" id="IPR014044">
    <property type="entry name" value="CAP_dom"/>
</dbReference>
<reference evidence="4" key="1">
    <citation type="submission" date="2021-08" db="EMBL/GenBank/DDBJ databases">
        <authorList>
            <person name="Stevens D.C."/>
        </authorList>
    </citation>
    <scope>NUCLEOTIDE SEQUENCE</scope>
    <source>
        <strain evidence="4">DSM 53165</strain>
    </source>
</reference>
<sequence length="231" mass="24717">MSARLRLTCLLVQVCSAMSLGAACGDDGGSTDTDPTNAAATDDPTGGTATDDPTGAATDDPTMGTTGAAEDPWMTPYCYTVADKKWLAAWIEREDEVVTLVNAERAAGADCRSAGEFAPAEPLAVEPRVHCAARKHAQDMGERDFFDHVDPDGEGLQARLQHAGYPAELFGETIAAGTIDPAFTVEKWLEDDEFCAILMTPDYVHIGLGFYEGPGSLTYYWTLDMTKPLPE</sequence>
<feature type="chain" id="PRO_5047488515" evidence="2">
    <location>
        <begin position="23"/>
        <end position="231"/>
    </location>
</feature>
<evidence type="ECO:0000259" key="3">
    <source>
        <dbReference type="Pfam" id="PF00188"/>
    </source>
</evidence>
<feature type="compositionally biased region" description="Low complexity" evidence="1">
    <location>
        <begin position="30"/>
        <end position="62"/>
    </location>
</feature>
<comment type="caution">
    <text evidence="4">The sequence shown here is derived from an EMBL/GenBank/DDBJ whole genome shotgun (WGS) entry which is preliminary data.</text>
</comment>
<gene>
    <name evidence="4" type="ORF">K7C98_28700</name>
</gene>
<evidence type="ECO:0000256" key="2">
    <source>
        <dbReference type="SAM" id="SignalP"/>
    </source>
</evidence>
<dbReference type="EMBL" id="JAIRAU010000040">
    <property type="protein sequence ID" value="MBZ5713233.1"/>
    <property type="molecule type" value="Genomic_DNA"/>
</dbReference>
<dbReference type="PANTHER" id="PTHR31157:SF1">
    <property type="entry name" value="SCP DOMAIN-CONTAINING PROTEIN"/>
    <property type="match status" value="1"/>
</dbReference>
<dbReference type="Proteomes" id="UP001139031">
    <property type="component" value="Unassembled WGS sequence"/>
</dbReference>
<organism evidence="4 5">
    <name type="scientific">Nannocystis pusilla</name>
    <dbReference type="NCBI Taxonomy" id="889268"/>
    <lineage>
        <taxon>Bacteria</taxon>
        <taxon>Pseudomonadati</taxon>
        <taxon>Myxococcota</taxon>
        <taxon>Polyangia</taxon>
        <taxon>Nannocystales</taxon>
        <taxon>Nannocystaceae</taxon>
        <taxon>Nannocystis</taxon>
    </lineage>
</organism>
<feature type="signal peptide" evidence="2">
    <location>
        <begin position="1"/>
        <end position="22"/>
    </location>
</feature>
<dbReference type="Pfam" id="PF00188">
    <property type="entry name" value="CAP"/>
    <property type="match status" value="1"/>
</dbReference>
<name>A0ABS7TY85_9BACT</name>
<accession>A0ABS7TY85</accession>
<proteinExistence type="predicted"/>
<feature type="region of interest" description="Disordered" evidence="1">
    <location>
        <begin position="26"/>
        <end position="69"/>
    </location>
</feature>
<evidence type="ECO:0000313" key="4">
    <source>
        <dbReference type="EMBL" id="MBZ5713233.1"/>
    </source>
</evidence>
<dbReference type="SUPFAM" id="SSF55797">
    <property type="entry name" value="PR-1-like"/>
    <property type="match status" value="1"/>
</dbReference>
<feature type="domain" description="SCP" evidence="3">
    <location>
        <begin position="100"/>
        <end position="224"/>
    </location>
</feature>
<dbReference type="InterPro" id="IPR035940">
    <property type="entry name" value="CAP_sf"/>
</dbReference>
<keyword evidence="5" id="KW-1185">Reference proteome</keyword>
<evidence type="ECO:0000256" key="1">
    <source>
        <dbReference type="SAM" id="MobiDB-lite"/>
    </source>
</evidence>
<protein>
    <submittedName>
        <fullName evidence="4">CAP domain-containing protein</fullName>
    </submittedName>
</protein>
<keyword evidence="2" id="KW-0732">Signal</keyword>
<dbReference type="RefSeq" id="WP_224194978.1">
    <property type="nucleotide sequence ID" value="NZ_JAIRAU010000040.1"/>
</dbReference>
<dbReference type="PROSITE" id="PS51257">
    <property type="entry name" value="PROKAR_LIPOPROTEIN"/>
    <property type="match status" value="1"/>
</dbReference>
<dbReference type="Gene3D" id="3.40.33.10">
    <property type="entry name" value="CAP"/>
    <property type="match status" value="1"/>
</dbReference>